<protein>
    <submittedName>
        <fullName evidence="8">MFS family permease</fullName>
    </submittedName>
</protein>
<keyword evidence="2" id="KW-0813">Transport</keyword>
<dbReference type="Gene3D" id="1.20.1250.20">
    <property type="entry name" value="MFS general substrate transporter like domains"/>
    <property type="match status" value="2"/>
</dbReference>
<evidence type="ECO:0000256" key="1">
    <source>
        <dbReference type="ARBA" id="ARBA00004651"/>
    </source>
</evidence>
<feature type="transmembrane region" description="Helical" evidence="6">
    <location>
        <begin position="290"/>
        <end position="309"/>
    </location>
</feature>
<feature type="transmembrane region" description="Helical" evidence="6">
    <location>
        <begin position="315"/>
        <end position="337"/>
    </location>
</feature>
<keyword evidence="5 6" id="KW-0472">Membrane</keyword>
<dbReference type="PROSITE" id="PS50850">
    <property type="entry name" value="MFS"/>
    <property type="match status" value="1"/>
</dbReference>
<dbReference type="SUPFAM" id="SSF103473">
    <property type="entry name" value="MFS general substrate transporter"/>
    <property type="match status" value="1"/>
</dbReference>
<comment type="caution">
    <text evidence="8">The sequence shown here is derived from an EMBL/GenBank/DDBJ whole genome shotgun (WGS) entry which is preliminary data.</text>
</comment>
<dbReference type="Proteomes" id="UP000741863">
    <property type="component" value="Unassembled WGS sequence"/>
</dbReference>
<dbReference type="PANTHER" id="PTHR11360:SF284">
    <property type="entry name" value="EG:103B4.3 PROTEIN-RELATED"/>
    <property type="match status" value="1"/>
</dbReference>
<dbReference type="InterPro" id="IPR050327">
    <property type="entry name" value="Proton-linked_MCT"/>
</dbReference>
<dbReference type="RefSeq" id="WP_239575672.1">
    <property type="nucleotide sequence ID" value="NZ_JAFBEC010000012.1"/>
</dbReference>
<feature type="transmembrane region" description="Helical" evidence="6">
    <location>
        <begin position="77"/>
        <end position="96"/>
    </location>
</feature>
<evidence type="ECO:0000259" key="7">
    <source>
        <dbReference type="PROSITE" id="PS50850"/>
    </source>
</evidence>
<dbReference type="Pfam" id="PF07690">
    <property type="entry name" value="MFS_1"/>
    <property type="match status" value="1"/>
</dbReference>
<feature type="transmembrane region" description="Helical" evidence="6">
    <location>
        <begin position="226"/>
        <end position="243"/>
    </location>
</feature>
<keyword evidence="9" id="KW-1185">Reference proteome</keyword>
<gene>
    <name evidence="8" type="ORF">JOD17_003507</name>
</gene>
<comment type="subcellular location">
    <subcellularLocation>
        <location evidence="1">Cell membrane</location>
        <topology evidence="1">Multi-pass membrane protein</topology>
    </subcellularLocation>
</comment>
<feature type="transmembrane region" description="Helical" evidence="6">
    <location>
        <begin position="138"/>
        <end position="160"/>
    </location>
</feature>
<reference evidence="8 9" key="1">
    <citation type="submission" date="2021-01" db="EMBL/GenBank/DDBJ databases">
        <title>Genomic Encyclopedia of Type Strains, Phase IV (KMG-IV): sequencing the most valuable type-strain genomes for metagenomic binning, comparative biology and taxonomic classification.</title>
        <authorList>
            <person name="Goeker M."/>
        </authorList>
    </citation>
    <scope>NUCLEOTIDE SEQUENCE [LARGE SCALE GENOMIC DNA]</scope>
    <source>
        <strain evidence="8 9">DSM 25540</strain>
    </source>
</reference>
<feature type="transmembrane region" description="Helical" evidence="6">
    <location>
        <begin position="48"/>
        <end position="70"/>
    </location>
</feature>
<dbReference type="InterPro" id="IPR036259">
    <property type="entry name" value="MFS_trans_sf"/>
</dbReference>
<dbReference type="CDD" id="cd17355">
    <property type="entry name" value="MFS_YcxA_like"/>
    <property type="match status" value="1"/>
</dbReference>
<evidence type="ECO:0000256" key="6">
    <source>
        <dbReference type="SAM" id="Phobius"/>
    </source>
</evidence>
<proteinExistence type="predicted"/>
<keyword evidence="4 6" id="KW-1133">Transmembrane helix</keyword>
<dbReference type="InterPro" id="IPR011701">
    <property type="entry name" value="MFS"/>
</dbReference>
<dbReference type="EMBL" id="JAFBEC010000012">
    <property type="protein sequence ID" value="MBM7634401.1"/>
    <property type="molecule type" value="Genomic_DNA"/>
</dbReference>
<organism evidence="8 9">
    <name type="scientific">Geomicrobium sediminis</name>
    <dbReference type="NCBI Taxonomy" id="1347788"/>
    <lineage>
        <taxon>Bacteria</taxon>
        <taxon>Bacillati</taxon>
        <taxon>Bacillota</taxon>
        <taxon>Bacilli</taxon>
        <taxon>Bacillales</taxon>
        <taxon>Geomicrobium</taxon>
    </lineage>
</organism>
<feature type="domain" description="Major facilitator superfamily (MFS) profile" evidence="7">
    <location>
        <begin position="9"/>
        <end position="404"/>
    </location>
</feature>
<evidence type="ECO:0000313" key="9">
    <source>
        <dbReference type="Proteomes" id="UP000741863"/>
    </source>
</evidence>
<dbReference type="PANTHER" id="PTHR11360">
    <property type="entry name" value="MONOCARBOXYLATE TRANSPORTER"/>
    <property type="match status" value="1"/>
</dbReference>
<feature type="transmembrane region" description="Helical" evidence="6">
    <location>
        <begin position="379"/>
        <end position="399"/>
    </location>
</feature>
<evidence type="ECO:0000256" key="2">
    <source>
        <dbReference type="ARBA" id="ARBA00022448"/>
    </source>
</evidence>
<name>A0ABS2PHH7_9BACL</name>
<dbReference type="InterPro" id="IPR020846">
    <property type="entry name" value="MFS_dom"/>
</dbReference>
<accession>A0ABS2PHH7</accession>
<feature type="transmembrane region" description="Helical" evidence="6">
    <location>
        <begin position="263"/>
        <end position="283"/>
    </location>
</feature>
<sequence length="418" mass="45936">MGFRKWYFGWNIVAAATIITLLTVGMRMGMGPFVLPIMEDLNFDRTELSTMIAVGMIVYGMGMPLAGYLVERYSTNFVLRLGILIVTVSCIWTVLATHPFNFFMAFGVFLSLGLAFTSPVALTPVIAKWFTRQRGRALFYLSTGSMAGIAIMTPVLTIAIDRFGWQATILLFAAAFLLIIIPMTIFIVRDEAPEDTDELDSEKQNATSRKPALCLTWKEAMRTSPFWYITFGLFACGFSMNLLGTHGVPMLQDHGFDAMTASFAIGLIGLVAIPSTLILGALSDKMPRKYLLALIYLVRGMGLIALVMVASVWQLYAVVIVAGFVWAGSIALSSAMLSDVYGVKLVGLLYGWAYFGHQVGAMFSSWLGGWGYDQYGTHFISFAAAGVILFLASVASLNVRNHLENKKRLPKQTIEVSN</sequence>
<feature type="transmembrane region" description="Helical" evidence="6">
    <location>
        <begin position="166"/>
        <end position="188"/>
    </location>
</feature>
<evidence type="ECO:0000256" key="5">
    <source>
        <dbReference type="ARBA" id="ARBA00023136"/>
    </source>
</evidence>
<keyword evidence="3 6" id="KW-0812">Transmembrane</keyword>
<evidence type="ECO:0000313" key="8">
    <source>
        <dbReference type="EMBL" id="MBM7634401.1"/>
    </source>
</evidence>
<feature type="transmembrane region" description="Helical" evidence="6">
    <location>
        <begin position="349"/>
        <end position="367"/>
    </location>
</feature>
<feature type="transmembrane region" description="Helical" evidence="6">
    <location>
        <begin position="7"/>
        <end position="28"/>
    </location>
</feature>
<evidence type="ECO:0000256" key="4">
    <source>
        <dbReference type="ARBA" id="ARBA00022989"/>
    </source>
</evidence>
<evidence type="ECO:0000256" key="3">
    <source>
        <dbReference type="ARBA" id="ARBA00022692"/>
    </source>
</evidence>
<feature type="transmembrane region" description="Helical" evidence="6">
    <location>
        <begin position="102"/>
        <end position="126"/>
    </location>
</feature>